<accession>A0A560FB05</accession>
<evidence type="ECO:0000256" key="1">
    <source>
        <dbReference type="ARBA" id="ARBA00022676"/>
    </source>
</evidence>
<dbReference type="EMBL" id="VITN01000009">
    <property type="protein sequence ID" value="TWB18794.1"/>
    <property type="molecule type" value="Genomic_DNA"/>
</dbReference>
<dbReference type="InterPro" id="IPR002201">
    <property type="entry name" value="Glyco_trans_9"/>
</dbReference>
<organism evidence="3 4">
    <name type="scientific">Nitrospirillum amazonense</name>
    <dbReference type="NCBI Taxonomy" id="28077"/>
    <lineage>
        <taxon>Bacteria</taxon>
        <taxon>Pseudomonadati</taxon>
        <taxon>Pseudomonadota</taxon>
        <taxon>Alphaproteobacteria</taxon>
        <taxon>Rhodospirillales</taxon>
        <taxon>Azospirillaceae</taxon>
        <taxon>Nitrospirillum</taxon>
    </lineage>
</organism>
<keyword evidence="2 3" id="KW-0808">Transferase</keyword>
<keyword evidence="1" id="KW-0328">Glycosyltransferase</keyword>
<gene>
    <name evidence="3" type="ORF">FBZ89_109180</name>
</gene>
<dbReference type="GO" id="GO:0008713">
    <property type="term" value="F:ADP-heptose-lipopolysaccharide heptosyltransferase activity"/>
    <property type="evidence" value="ECO:0007669"/>
    <property type="project" value="TreeGrafter"/>
</dbReference>
<evidence type="ECO:0000313" key="3">
    <source>
        <dbReference type="EMBL" id="TWB18794.1"/>
    </source>
</evidence>
<name>A0A560FB05_9PROT</name>
<dbReference type="GO" id="GO:0009244">
    <property type="term" value="P:lipopolysaccharide core region biosynthetic process"/>
    <property type="evidence" value="ECO:0007669"/>
    <property type="project" value="TreeGrafter"/>
</dbReference>
<proteinExistence type="predicted"/>
<reference evidence="3 4" key="1">
    <citation type="submission" date="2019-06" db="EMBL/GenBank/DDBJ databases">
        <title>Genomic Encyclopedia of Type Strains, Phase IV (KMG-V): Genome sequencing to study the core and pangenomes of soil and plant-associated prokaryotes.</title>
        <authorList>
            <person name="Whitman W."/>
        </authorList>
    </citation>
    <scope>NUCLEOTIDE SEQUENCE [LARGE SCALE GENOMIC DNA]</scope>
    <source>
        <strain evidence="3 4">BR 11880</strain>
    </source>
</reference>
<dbReference type="PANTHER" id="PTHR30160">
    <property type="entry name" value="TETRAACYLDISACCHARIDE 4'-KINASE-RELATED"/>
    <property type="match status" value="1"/>
</dbReference>
<evidence type="ECO:0000256" key="2">
    <source>
        <dbReference type="ARBA" id="ARBA00022679"/>
    </source>
</evidence>
<dbReference type="AlphaFoldDB" id="A0A560FB05"/>
<evidence type="ECO:0000313" key="4">
    <source>
        <dbReference type="Proteomes" id="UP000319859"/>
    </source>
</evidence>
<protein>
    <submittedName>
        <fullName evidence="3">ADP-heptose:LPS heptosyltransferase</fullName>
    </submittedName>
</protein>
<dbReference type="Gene3D" id="3.40.50.2000">
    <property type="entry name" value="Glycogen Phosphorylase B"/>
    <property type="match status" value="2"/>
</dbReference>
<comment type="caution">
    <text evidence="3">The sequence shown here is derived from an EMBL/GenBank/DDBJ whole genome shotgun (WGS) entry which is preliminary data.</text>
</comment>
<dbReference type="PANTHER" id="PTHR30160:SF1">
    <property type="entry name" value="LIPOPOLYSACCHARIDE 1,2-N-ACETYLGLUCOSAMINETRANSFERASE-RELATED"/>
    <property type="match status" value="1"/>
</dbReference>
<dbReference type="Proteomes" id="UP000319859">
    <property type="component" value="Unassembled WGS sequence"/>
</dbReference>
<dbReference type="SUPFAM" id="SSF53756">
    <property type="entry name" value="UDP-Glycosyltransferase/glycogen phosphorylase"/>
    <property type="match status" value="1"/>
</dbReference>
<dbReference type="Pfam" id="PF01075">
    <property type="entry name" value="Glyco_transf_9"/>
    <property type="match status" value="1"/>
</dbReference>
<dbReference type="InterPro" id="IPR051199">
    <property type="entry name" value="LPS_LOS_Heptosyltrfase"/>
</dbReference>
<sequence>MGEWGLTRSYGVVLRVGRLGPRVVHHLLRRIPAGVPVTILRVPGHPLLIPDDGCRVLEGDTVDAAALAALARDMAVPAVLLCGDDGLIALPASPPPASTGVGVVRLLPVIGPLYRLDRADRLDRPEHYFGPVLLPVNALPACVGDAPVPLDRWIGHHVVLRAVRAGLPVANLPAGGLVLPSLAQASGADQHRGRMAAHDLLALAGDAQSDAFAVLDEAPDDGPDHGEERTRAAKRAIDAALSRLTNRLAAALAPFIPPDQRARPLTPQGRLGILKLDSIGDSVLLTSFLRTLRPWFGGEIGLMAGARVRDLVTRDPRIDRTLLVPVRLPWLAPDEATAWLEATIDQAVAFLQGVDATIIPRLMPDYYLANHIAVLAGVPRRYGLTSPRMPDLSRFNAAFTAMMTDVVTIPTPCHEVEVMGALMRAVSGGGAVPTSSEPRCDIHLDEVDRATAWTMVPPVAGRTLVALGLGASTGRRRWPVDQVVTAARTLAGRHDLMFALLGGADVAGDAAAIARALGSRAHNLAGRLDLRKSAAVLERAALYIGNDSGLMHMAAAVAVPVVEISCHPLTAPDNHENAPRRFGPVGVPHRIVRPATPADPACAQGCVSRHTAHCITGVSPAEVVAAAETLLTPTAASASLVEYS</sequence>
<dbReference type="GO" id="GO:0005829">
    <property type="term" value="C:cytosol"/>
    <property type="evidence" value="ECO:0007669"/>
    <property type="project" value="TreeGrafter"/>
</dbReference>